<dbReference type="InterPro" id="IPR011037">
    <property type="entry name" value="Pyrv_Knase-like_insert_dom_sf"/>
</dbReference>
<dbReference type="Pfam" id="PF03473">
    <property type="entry name" value="MOSC"/>
    <property type="match status" value="1"/>
</dbReference>
<sequence>MVVPAALTHRYDVEVVGLLVSPVHRYDGRPRGVVPAQDGDRVDRVEVRAGHGIVGDRYAGRAAHRDAAVTVLAVESVEALAAELGTGPLDALLTRRNVVLRGAEVEALRGEEFALDCGEGVVVLRGGRPANPCAWLDTVLAPGAHRGLRGRGGVRCAPLSDGVLRLGRAVLTSAVPLDAARAGEPHRLLPRPRPGPAAT</sequence>
<dbReference type="InterPro" id="IPR052716">
    <property type="entry name" value="MOSC_domain"/>
</dbReference>
<dbReference type="GO" id="GO:0030170">
    <property type="term" value="F:pyridoxal phosphate binding"/>
    <property type="evidence" value="ECO:0007669"/>
    <property type="project" value="InterPro"/>
</dbReference>
<evidence type="ECO:0000313" key="2">
    <source>
        <dbReference type="EMBL" id="NEM06893.1"/>
    </source>
</evidence>
<dbReference type="PROSITE" id="PS51340">
    <property type="entry name" value="MOSC"/>
    <property type="match status" value="1"/>
</dbReference>
<reference evidence="2 3" key="1">
    <citation type="submission" date="2019-12" db="EMBL/GenBank/DDBJ databases">
        <title>WGS of CPCC 203550 I12A-02606.</title>
        <authorList>
            <person name="Jiang Z."/>
        </authorList>
    </citation>
    <scope>NUCLEOTIDE SEQUENCE [LARGE SCALE GENOMIC DNA]</scope>
    <source>
        <strain evidence="2 3">I12A-02606</strain>
    </source>
</reference>
<dbReference type="GO" id="GO:0003824">
    <property type="term" value="F:catalytic activity"/>
    <property type="evidence" value="ECO:0007669"/>
    <property type="project" value="InterPro"/>
</dbReference>
<dbReference type="SUPFAM" id="SSF50800">
    <property type="entry name" value="PK beta-barrel domain-like"/>
    <property type="match status" value="1"/>
</dbReference>
<dbReference type="PANTHER" id="PTHR36930">
    <property type="entry name" value="METAL-SULFUR CLUSTER BIOSYNTHESIS PROTEINS YUAD-RELATED"/>
    <property type="match status" value="1"/>
</dbReference>
<protein>
    <submittedName>
        <fullName evidence="2">MOSC domain-containing protein</fullName>
    </submittedName>
</protein>
<organism evidence="2 3">
    <name type="scientific">Geodermatophilus normandii</name>
    <dbReference type="NCBI Taxonomy" id="1137989"/>
    <lineage>
        <taxon>Bacteria</taxon>
        <taxon>Bacillati</taxon>
        <taxon>Actinomycetota</taxon>
        <taxon>Actinomycetes</taxon>
        <taxon>Geodermatophilales</taxon>
        <taxon>Geodermatophilaceae</taxon>
        <taxon>Geodermatophilus</taxon>
    </lineage>
</organism>
<dbReference type="PANTHER" id="PTHR36930:SF1">
    <property type="entry name" value="MOSC DOMAIN-CONTAINING PROTEIN"/>
    <property type="match status" value="1"/>
</dbReference>
<accession>A0A6P0GHW5</accession>
<name>A0A6P0GHW5_9ACTN</name>
<dbReference type="AlphaFoldDB" id="A0A6P0GHW5"/>
<dbReference type="InterPro" id="IPR005302">
    <property type="entry name" value="MoCF_Sase_C"/>
</dbReference>
<dbReference type="EMBL" id="JAAGWE010000019">
    <property type="protein sequence ID" value="NEM06893.1"/>
    <property type="molecule type" value="Genomic_DNA"/>
</dbReference>
<dbReference type="Gene3D" id="2.40.33.20">
    <property type="entry name" value="PK beta-barrel domain-like"/>
    <property type="match status" value="1"/>
</dbReference>
<evidence type="ECO:0000259" key="1">
    <source>
        <dbReference type="PROSITE" id="PS51340"/>
    </source>
</evidence>
<dbReference type="GO" id="GO:0030151">
    <property type="term" value="F:molybdenum ion binding"/>
    <property type="evidence" value="ECO:0007669"/>
    <property type="project" value="InterPro"/>
</dbReference>
<feature type="domain" description="MOSC" evidence="1">
    <location>
        <begin position="40"/>
        <end position="173"/>
    </location>
</feature>
<dbReference type="Proteomes" id="UP000471126">
    <property type="component" value="Unassembled WGS sequence"/>
</dbReference>
<evidence type="ECO:0000313" key="3">
    <source>
        <dbReference type="Proteomes" id="UP000471126"/>
    </source>
</evidence>
<comment type="caution">
    <text evidence="2">The sequence shown here is derived from an EMBL/GenBank/DDBJ whole genome shotgun (WGS) entry which is preliminary data.</text>
</comment>
<gene>
    <name evidence="2" type="ORF">GCU54_12830</name>
</gene>
<proteinExistence type="predicted"/>